<dbReference type="InterPro" id="IPR000182">
    <property type="entry name" value="GNAT_dom"/>
</dbReference>
<dbReference type="STRING" id="870908.SAMN04488044_2338"/>
<comment type="catalytic activity">
    <reaction evidence="5">
        <text>N-terminal L-alanyl-[ribosomal protein bS18] + acetyl-CoA = N-terminal N(alpha)-acetyl-L-alanyl-[ribosomal protein bS18] + CoA + H(+)</text>
        <dbReference type="Rhea" id="RHEA:43756"/>
        <dbReference type="Rhea" id="RHEA-COMP:10676"/>
        <dbReference type="Rhea" id="RHEA-COMP:10677"/>
        <dbReference type="ChEBI" id="CHEBI:15378"/>
        <dbReference type="ChEBI" id="CHEBI:57287"/>
        <dbReference type="ChEBI" id="CHEBI:57288"/>
        <dbReference type="ChEBI" id="CHEBI:64718"/>
        <dbReference type="ChEBI" id="CHEBI:83683"/>
        <dbReference type="EC" id="2.3.1.266"/>
    </reaction>
</comment>
<dbReference type="Pfam" id="PF00583">
    <property type="entry name" value="Acetyltransf_1"/>
    <property type="match status" value="1"/>
</dbReference>
<dbReference type="EMBL" id="FQWM01000004">
    <property type="protein sequence ID" value="SHH31361.1"/>
    <property type="molecule type" value="Genomic_DNA"/>
</dbReference>
<dbReference type="Gene3D" id="3.40.630.30">
    <property type="match status" value="1"/>
</dbReference>
<comment type="subcellular location">
    <subcellularLocation>
        <location evidence="5">Cytoplasm</location>
    </subcellularLocation>
</comment>
<evidence type="ECO:0000259" key="6">
    <source>
        <dbReference type="PROSITE" id="PS51186"/>
    </source>
</evidence>
<dbReference type="InterPro" id="IPR016181">
    <property type="entry name" value="Acyl_CoA_acyltransferase"/>
</dbReference>
<comment type="function">
    <text evidence="5">Acetylates the N-terminal alanine of ribosomal protein bS18.</text>
</comment>
<dbReference type="SUPFAM" id="SSF55729">
    <property type="entry name" value="Acyl-CoA N-acyltransferases (Nat)"/>
    <property type="match status" value="1"/>
</dbReference>
<keyword evidence="3 7" id="KW-0808">Transferase</keyword>
<keyword evidence="8" id="KW-1185">Reference proteome</keyword>
<dbReference type="Proteomes" id="UP000184211">
    <property type="component" value="Unassembled WGS sequence"/>
</dbReference>
<organism evidence="7 8">
    <name type="scientific">Cognatishimia maritima</name>
    <dbReference type="NCBI Taxonomy" id="870908"/>
    <lineage>
        <taxon>Bacteria</taxon>
        <taxon>Pseudomonadati</taxon>
        <taxon>Pseudomonadota</taxon>
        <taxon>Alphaproteobacteria</taxon>
        <taxon>Rhodobacterales</taxon>
        <taxon>Paracoccaceae</taxon>
        <taxon>Cognatishimia</taxon>
    </lineage>
</organism>
<reference evidence="8" key="1">
    <citation type="submission" date="2016-11" db="EMBL/GenBank/DDBJ databases">
        <authorList>
            <person name="Varghese N."/>
            <person name="Submissions S."/>
        </authorList>
    </citation>
    <scope>NUCLEOTIDE SEQUENCE [LARGE SCALE GENOMIC DNA]</scope>
    <source>
        <strain evidence="8">DSM 28223</strain>
    </source>
</reference>
<evidence type="ECO:0000256" key="4">
    <source>
        <dbReference type="ARBA" id="ARBA00023315"/>
    </source>
</evidence>
<evidence type="ECO:0000256" key="2">
    <source>
        <dbReference type="ARBA" id="ARBA00022490"/>
    </source>
</evidence>
<evidence type="ECO:0000256" key="3">
    <source>
        <dbReference type="ARBA" id="ARBA00022679"/>
    </source>
</evidence>
<dbReference type="InterPro" id="IPR050680">
    <property type="entry name" value="YpeA/RimI_acetyltransf"/>
</dbReference>
<protein>
    <recommendedName>
        <fullName evidence="5">[Ribosomal protein bS18]-alanine N-acetyltransferase</fullName>
        <ecNumber evidence="5">2.3.1.266</ecNumber>
    </recommendedName>
</protein>
<dbReference type="RefSeq" id="WP_072793211.1">
    <property type="nucleotide sequence ID" value="NZ_FQWM01000004.1"/>
</dbReference>
<dbReference type="PANTHER" id="PTHR43420">
    <property type="entry name" value="ACETYLTRANSFERASE"/>
    <property type="match status" value="1"/>
</dbReference>
<evidence type="ECO:0000313" key="8">
    <source>
        <dbReference type="Proteomes" id="UP000184211"/>
    </source>
</evidence>
<evidence type="ECO:0000256" key="5">
    <source>
        <dbReference type="RuleBase" id="RU363094"/>
    </source>
</evidence>
<dbReference type="EC" id="2.3.1.266" evidence="5"/>
<accession>A0A1M5RYV8</accession>
<feature type="domain" description="N-acetyltransferase" evidence="6">
    <location>
        <begin position="1"/>
        <end position="141"/>
    </location>
</feature>
<dbReference type="GO" id="GO:0005737">
    <property type="term" value="C:cytoplasm"/>
    <property type="evidence" value="ECO:0007669"/>
    <property type="project" value="UniProtKB-SubCell"/>
</dbReference>
<dbReference type="AlphaFoldDB" id="A0A1M5RYV8"/>
<dbReference type="CDD" id="cd04301">
    <property type="entry name" value="NAT_SF"/>
    <property type="match status" value="1"/>
</dbReference>
<dbReference type="InterPro" id="IPR006464">
    <property type="entry name" value="AcTrfase_RimI/Ard1"/>
</dbReference>
<dbReference type="GO" id="GO:0008999">
    <property type="term" value="F:protein-N-terminal-alanine acetyltransferase activity"/>
    <property type="evidence" value="ECO:0007669"/>
    <property type="project" value="UniProtKB-EC"/>
</dbReference>
<evidence type="ECO:0000313" key="7">
    <source>
        <dbReference type="EMBL" id="SHH31361.1"/>
    </source>
</evidence>
<proteinExistence type="inferred from homology"/>
<keyword evidence="2 5" id="KW-0963">Cytoplasm</keyword>
<evidence type="ECO:0000256" key="1">
    <source>
        <dbReference type="ARBA" id="ARBA00005395"/>
    </source>
</evidence>
<dbReference type="PROSITE" id="PS51186">
    <property type="entry name" value="GNAT"/>
    <property type="match status" value="1"/>
</dbReference>
<sequence>MNTLPQPSEFAHIHALAFRESRPWEAAEFEALLQSPYVFWVGDSHGFALGRALAGESELLTIAVRPEFQQKGIGRRLMAAYHEKAAECEATQFFLEVSRDNKAAINLYKSCDYRTTTSRKGYYLRPDGQRVDALIMARDTT</sequence>
<dbReference type="OrthoDB" id="9804026at2"/>
<comment type="similarity">
    <text evidence="1 5">Belongs to the acetyltransferase family. RimI subfamily.</text>
</comment>
<gene>
    <name evidence="7" type="ORF">SAMN04488044_2338</name>
</gene>
<dbReference type="NCBIfam" id="TIGR01575">
    <property type="entry name" value="rimI"/>
    <property type="match status" value="1"/>
</dbReference>
<name>A0A1M5RYV8_9RHOB</name>
<keyword evidence="4" id="KW-0012">Acyltransferase</keyword>